<evidence type="ECO:0000256" key="2">
    <source>
        <dbReference type="ARBA" id="ARBA00010735"/>
    </source>
</evidence>
<evidence type="ECO:0000256" key="8">
    <source>
        <dbReference type="SAM" id="Phobius"/>
    </source>
</evidence>
<feature type="transmembrane region" description="Helical" evidence="8">
    <location>
        <begin position="166"/>
        <end position="190"/>
    </location>
</feature>
<evidence type="ECO:0000256" key="7">
    <source>
        <dbReference type="ARBA" id="ARBA00023136"/>
    </source>
</evidence>
<gene>
    <name evidence="9" type="ORF">M0R89_09750</name>
</gene>
<dbReference type="RefSeq" id="WP_248648892.1">
    <property type="nucleotide sequence ID" value="NZ_CP096659.1"/>
</dbReference>
<comment type="subcellular location">
    <subcellularLocation>
        <location evidence="1">Cell membrane</location>
        <topology evidence="1">Multi-pass membrane protein</topology>
    </subcellularLocation>
</comment>
<dbReference type="GeneID" id="72185483"/>
<organism evidence="9 10">
    <name type="scientific">Halorussus limi</name>
    <dbReference type="NCBI Taxonomy" id="2938695"/>
    <lineage>
        <taxon>Archaea</taxon>
        <taxon>Methanobacteriati</taxon>
        <taxon>Methanobacteriota</taxon>
        <taxon>Stenosarchaea group</taxon>
        <taxon>Halobacteria</taxon>
        <taxon>Halobacteriales</taxon>
        <taxon>Haladaptataceae</taxon>
        <taxon>Halorussus</taxon>
    </lineage>
</organism>
<dbReference type="Proteomes" id="UP000830729">
    <property type="component" value="Chromosome"/>
</dbReference>
<dbReference type="InterPro" id="IPR011606">
    <property type="entry name" value="Brnchd-chn_aa_trnsp_permease"/>
</dbReference>
<dbReference type="EMBL" id="CP096659">
    <property type="protein sequence ID" value="UPV72833.1"/>
    <property type="molecule type" value="Genomic_DNA"/>
</dbReference>
<comment type="similarity">
    <text evidence="2">Belongs to the AzlC family.</text>
</comment>
<dbReference type="AlphaFoldDB" id="A0A8U0HQ10"/>
<accession>A0A8U0HQ10</accession>
<feature type="transmembrane region" description="Helical" evidence="8">
    <location>
        <begin position="70"/>
        <end position="94"/>
    </location>
</feature>
<dbReference type="PANTHER" id="PTHR34979">
    <property type="entry name" value="INNER MEMBRANE PROTEIN YGAZ"/>
    <property type="match status" value="1"/>
</dbReference>
<evidence type="ECO:0000313" key="10">
    <source>
        <dbReference type="Proteomes" id="UP000830729"/>
    </source>
</evidence>
<protein>
    <submittedName>
        <fullName evidence="9">AzlC family ABC transporter permease</fullName>
    </submittedName>
</protein>
<keyword evidence="3" id="KW-0813">Transport</keyword>
<keyword evidence="5 8" id="KW-0812">Transmembrane</keyword>
<proteinExistence type="inferred from homology"/>
<evidence type="ECO:0000256" key="3">
    <source>
        <dbReference type="ARBA" id="ARBA00022448"/>
    </source>
</evidence>
<evidence type="ECO:0000313" key="9">
    <source>
        <dbReference type="EMBL" id="UPV72833.1"/>
    </source>
</evidence>
<evidence type="ECO:0000256" key="1">
    <source>
        <dbReference type="ARBA" id="ARBA00004651"/>
    </source>
</evidence>
<reference evidence="9 10" key="1">
    <citation type="submission" date="2022-04" db="EMBL/GenBank/DDBJ databases">
        <title>Diverse halophilic archaea isolated from saline environments.</title>
        <authorList>
            <person name="Cui H.-L."/>
        </authorList>
    </citation>
    <scope>NUCLEOTIDE SEQUENCE [LARGE SCALE GENOMIC DNA]</scope>
    <source>
        <strain evidence="9 10">XZYJT49</strain>
    </source>
</reference>
<dbReference type="GO" id="GO:1903785">
    <property type="term" value="P:L-valine transmembrane transport"/>
    <property type="evidence" value="ECO:0007669"/>
    <property type="project" value="TreeGrafter"/>
</dbReference>
<dbReference type="GO" id="GO:0005886">
    <property type="term" value="C:plasma membrane"/>
    <property type="evidence" value="ECO:0007669"/>
    <property type="project" value="UniProtKB-SubCell"/>
</dbReference>
<feature type="transmembrane region" description="Helical" evidence="8">
    <location>
        <begin position="202"/>
        <end position="222"/>
    </location>
</feature>
<evidence type="ECO:0000256" key="6">
    <source>
        <dbReference type="ARBA" id="ARBA00022989"/>
    </source>
</evidence>
<name>A0A8U0HQ10_9EURY</name>
<evidence type="ECO:0000256" key="4">
    <source>
        <dbReference type="ARBA" id="ARBA00022475"/>
    </source>
</evidence>
<keyword evidence="7 8" id="KW-0472">Membrane</keyword>
<keyword evidence="6 8" id="KW-1133">Transmembrane helix</keyword>
<keyword evidence="10" id="KW-1185">Reference proteome</keyword>
<dbReference type="Pfam" id="PF03591">
    <property type="entry name" value="AzlC"/>
    <property type="match status" value="1"/>
</dbReference>
<dbReference type="PANTHER" id="PTHR34979:SF1">
    <property type="entry name" value="INNER MEMBRANE PROTEIN YGAZ"/>
    <property type="match status" value="1"/>
</dbReference>
<sequence>MTSPRADFRSGVRVALPILLGIVPFGMVAGVAAVNAGIPAVEAVAMSVVIFAGASQLAAAELVGRNAPAVVVVFTVLVINLRMMMYSASIAPYFQRESARWKGALAYLLTDQAYAVSLLRFENDEDVSRRWYYLGVASALWVTWQLATVVGIVLGASVPDSWRLEFAVPLVFLAVLVPAVTDRATGIAALVGGSVGVAANGLPFNLGLITAAVVGIAAGLLAEEVA</sequence>
<feature type="transmembrane region" description="Helical" evidence="8">
    <location>
        <begin position="131"/>
        <end position="154"/>
    </location>
</feature>
<dbReference type="KEGG" id="halx:M0R89_09750"/>
<evidence type="ECO:0000256" key="5">
    <source>
        <dbReference type="ARBA" id="ARBA00022692"/>
    </source>
</evidence>
<feature type="transmembrane region" description="Helical" evidence="8">
    <location>
        <begin position="44"/>
        <end position="63"/>
    </location>
</feature>
<feature type="transmembrane region" description="Helical" evidence="8">
    <location>
        <begin position="12"/>
        <end position="38"/>
    </location>
</feature>
<keyword evidence="4" id="KW-1003">Cell membrane</keyword>